<dbReference type="InterPro" id="IPR018637">
    <property type="entry name" value="DUF2059"/>
</dbReference>
<dbReference type="PATRIC" id="fig|1300343.5.peg.2424"/>
<feature type="chain" id="PRO_5001987987" description="DUF2059 domain-containing protein" evidence="1">
    <location>
        <begin position="20"/>
        <end position="176"/>
    </location>
</feature>
<evidence type="ECO:0000313" key="4">
    <source>
        <dbReference type="Proteomes" id="UP000030140"/>
    </source>
</evidence>
<comment type="caution">
    <text evidence="3">The sequence shown here is derived from an EMBL/GenBank/DDBJ whole genome shotgun (WGS) entry which is preliminary data.</text>
</comment>
<protein>
    <recommendedName>
        <fullName evidence="2">DUF2059 domain-containing protein</fullName>
    </recommendedName>
</protein>
<name>A0A0A2GYJ2_9FLAO</name>
<evidence type="ECO:0000313" key="3">
    <source>
        <dbReference type="EMBL" id="KGO05505.1"/>
    </source>
</evidence>
<dbReference type="RefSeq" id="WP_035324566.1">
    <property type="nucleotide sequence ID" value="NZ_CP015125.1"/>
</dbReference>
<dbReference type="AlphaFoldDB" id="A0A0A2GYJ2"/>
<evidence type="ECO:0000259" key="2">
    <source>
        <dbReference type="Pfam" id="PF09832"/>
    </source>
</evidence>
<dbReference type="EMBL" id="JSAQ01000001">
    <property type="protein sequence ID" value="KGO05505.1"/>
    <property type="molecule type" value="Genomic_DNA"/>
</dbReference>
<feature type="domain" description="DUF2059" evidence="2">
    <location>
        <begin position="123"/>
        <end position="161"/>
    </location>
</feature>
<feature type="signal peptide" evidence="1">
    <location>
        <begin position="1"/>
        <end position="19"/>
    </location>
</feature>
<accession>A0A0A2GYJ2</accession>
<sequence>MMKKLLLAIFFISTLTIQAQDTSYHEDVLAYFKVNGTAAQYSNATDGLFDLLKKQYESQNVPESVWTELKADSPKQVERVLNMLVSAYRGTYSHEDIQNMLAFYETGTGRQLLADRTALDYEQQKEASVFYNTPTGQKILMAEPDIAQNIGEISQIWSRDLYRSMVDKLAEKGYSM</sequence>
<keyword evidence="1" id="KW-0732">Signal</keyword>
<feature type="domain" description="DUF2059" evidence="2">
    <location>
        <begin position="82"/>
        <end position="118"/>
    </location>
</feature>
<dbReference type="Proteomes" id="UP000030140">
    <property type="component" value="Unassembled WGS sequence"/>
</dbReference>
<gene>
    <name evidence="3" type="ORF">NV36_00690</name>
</gene>
<dbReference type="Pfam" id="PF09832">
    <property type="entry name" value="DUF2059"/>
    <property type="match status" value="2"/>
</dbReference>
<evidence type="ECO:0000256" key="1">
    <source>
        <dbReference type="SAM" id="SignalP"/>
    </source>
</evidence>
<dbReference type="KEGG" id="ddo:I597_2401"/>
<reference evidence="3 4" key="1">
    <citation type="submission" date="2014-10" db="EMBL/GenBank/DDBJ databases">
        <title>Draft genome sequence of the proteorhodopsin-containing marine bacterium Dokdonia donghaensis.</title>
        <authorList>
            <person name="Gomez-Consarnau L."/>
            <person name="Gonzalez J.M."/>
            <person name="Riedel T."/>
            <person name="Jaenicke S."/>
            <person name="Wagner-Doebler I."/>
            <person name="Fuhrman J.A."/>
        </authorList>
    </citation>
    <scope>NUCLEOTIDE SEQUENCE [LARGE SCALE GENOMIC DNA]</scope>
    <source>
        <strain evidence="3 4">DSW-1</strain>
    </source>
</reference>
<organism evidence="3 4">
    <name type="scientific">Dokdonia donghaensis DSW-1</name>
    <dbReference type="NCBI Taxonomy" id="1300343"/>
    <lineage>
        <taxon>Bacteria</taxon>
        <taxon>Pseudomonadati</taxon>
        <taxon>Bacteroidota</taxon>
        <taxon>Flavobacteriia</taxon>
        <taxon>Flavobacteriales</taxon>
        <taxon>Flavobacteriaceae</taxon>
        <taxon>Dokdonia</taxon>
    </lineage>
</organism>
<proteinExistence type="predicted"/>
<keyword evidence="4" id="KW-1185">Reference proteome</keyword>